<evidence type="ECO:0000313" key="1">
    <source>
        <dbReference type="EMBL" id="RRR17610.1"/>
    </source>
</evidence>
<gene>
    <name evidence="1" type="ORF">DS079_13565</name>
</gene>
<organism evidence="1 2">
    <name type="scientific">Brachybacterium paraconglomeratum</name>
    <dbReference type="NCBI Taxonomy" id="173362"/>
    <lineage>
        <taxon>Bacteria</taxon>
        <taxon>Bacillati</taxon>
        <taxon>Actinomycetota</taxon>
        <taxon>Actinomycetes</taxon>
        <taxon>Micrococcales</taxon>
        <taxon>Dermabacteraceae</taxon>
        <taxon>Brachybacterium</taxon>
    </lineage>
</organism>
<accession>A0A3R8QTK4</accession>
<dbReference type="AlphaFoldDB" id="A0A3R8QTK4"/>
<proteinExistence type="predicted"/>
<comment type="caution">
    <text evidence="1">The sequence shown here is derived from an EMBL/GenBank/DDBJ whole genome shotgun (WGS) entry which is preliminary data.</text>
</comment>
<reference evidence="1 2" key="1">
    <citation type="submission" date="2018-07" db="EMBL/GenBank/DDBJ databases">
        <title>Brachybacteriurn paraconglorneratum KCTC 9916.</title>
        <authorList>
            <person name="Li Y."/>
        </authorList>
    </citation>
    <scope>NUCLEOTIDE SEQUENCE [LARGE SCALE GENOMIC DNA]</scope>
    <source>
        <strain evidence="1 2">KCTC 9916</strain>
    </source>
</reference>
<evidence type="ECO:0008006" key="3">
    <source>
        <dbReference type="Google" id="ProtNLM"/>
    </source>
</evidence>
<dbReference type="EMBL" id="QOCI01000012">
    <property type="protein sequence ID" value="RRR17610.1"/>
    <property type="molecule type" value="Genomic_DNA"/>
</dbReference>
<dbReference type="Proteomes" id="UP000274327">
    <property type="component" value="Unassembled WGS sequence"/>
</dbReference>
<evidence type="ECO:0000313" key="2">
    <source>
        <dbReference type="Proteomes" id="UP000274327"/>
    </source>
</evidence>
<keyword evidence="2" id="KW-1185">Reference proteome</keyword>
<protein>
    <recommendedName>
        <fullName evidence="3">ESX secretion-associated protein EspG</fullName>
    </recommendedName>
</protein>
<dbReference type="RefSeq" id="WP_126988390.1">
    <property type="nucleotide sequence ID" value="NZ_ML133859.1"/>
</dbReference>
<sequence>MAAFTAALDSTLVRDAAARARDAGADLNPLWRTMITVPDDPSPGAAEHDPEHETLIRRALTAPCVAAVSVTPADGTRIELQISVDAEGAVVCARRGDGAAGWSPVDAESLPEIVVSMAPPGSRLAAPASMTTRSKATRLQLSRAQVEQIRSAVEHGDTADSAIAALPDLDPDLRDALTSTGDRASLAIHLIPPAPEESVTLLRRWTSGERRLYSADGPAGPLAGVHPVEDGDFFGTVIPLLQEGARIARAHSPAGGAA</sequence>
<name>A0A3R8QTK4_9MICO</name>
<dbReference type="GeneID" id="78122046"/>